<keyword evidence="2" id="KW-1185">Reference proteome</keyword>
<dbReference type="EMBL" id="KN719602">
    <property type="protein sequence ID" value="KJH39871.1"/>
    <property type="molecule type" value="Genomic_DNA"/>
</dbReference>
<reference evidence="2" key="2">
    <citation type="journal article" date="2016" name="Sci. Rep.">
        <title>Dictyocaulus viviparus genome, variome and transcriptome elucidate lungworm biology and support future intervention.</title>
        <authorList>
            <person name="McNulty S.N."/>
            <person name="Strube C."/>
            <person name="Rosa B.A."/>
            <person name="Martin J.C."/>
            <person name="Tyagi R."/>
            <person name="Choi Y.J."/>
            <person name="Wang Q."/>
            <person name="Hallsworth Pepin K."/>
            <person name="Zhang X."/>
            <person name="Ozersky P."/>
            <person name="Wilson R.K."/>
            <person name="Sternberg P.W."/>
            <person name="Gasser R.B."/>
            <person name="Mitreva M."/>
        </authorList>
    </citation>
    <scope>NUCLEOTIDE SEQUENCE [LARGE SCALE GENOMIC DNA]</scope>
    <source>
        <strain evidence="2">HannoverDv2000</strain>
    </source>
</reference>
<proteinExistence type="predicted"/>
<sequence length="50" mass="5793">MSHVLLDRQFIQAYNSSLWPLRNEVSLQAECPLTVMISGVEDFVRQQTKL</sequence>
<name>A0A0D8XBN0_DICVI</name>
<organism evidence="1 2">
    <name type="scientific">Dictyocaulus viviparus</name>
    <name type="common">Bovine lungworm</name>
    <dbReference type="NCBI Taxonomy" id="29172"/>
    <lineage>
        <taxon>Eukaryota</taxon>
        <taxon>Metazoa</taxon>
        <taxon>Ecdysozoa</taxon>
        <taxon>Nematoda</taxon>
        <taxon>Chromadorea</taxon>
        <taxon>Rhabditida</taxon>
        <taxon>Rhabditina</taxon>
        <taxon>Rhabditomorpha</taxon>
        <taxon>Strongyloidea</taxon>
        <taxon>Metastrongylidae</taxon>
        <taxon>Dictyocaulus</taxon>
    </lineage>
</organism>
<reference evidence="1 2" key="1">
    <citation type="submission" date="2013-11" db="EMBL/GenBank/DDBJ databases">
        <title>Draft genome of the bovine lungworm Dictyocaulus viviparus.</title>
        <authorList>
            <person name="Mitreva M."/>
        </authorList>
    </citation>
    <scope>NUCLEOTIDE SEQUENCE [LARGE SCALE GENOMIC DNA]</scope>
    <source>
        <strain evidence="1 2">HannoverDv2000</strain>
    </source>
</reference>
<dbReference type="Proteomes" id="UP000053766">
    <property type="component" value="Unassembled WGS sequence"/>
</dbReference>
<accession>A0A0D8XBN0</accession>
<dbReference type="AlphaFoldDB" id="A0A0D8XBN0"/>
<gene>
    <name evidence="1" type="ORF">DICVIV_14230</name>
</gene>
<evidence type="ECO:0000313" key="1">
    <source>
        <dbReference type="EMBL" id="KJH39871.1"/>
    </source>
</evidence>
<evidence type="ECO:0000313" key="2">
    <source>
        <dbReference type="Proteomes" id="UP000053766"/>
    </source>
</evidence>
<protein>
    <submittedName>
        <fullName evidence="1">Uncharacterized protein</fullName>
    </submittedName>
</protein>